<dbReference type="Proteomes" id="UP000287352">
    <property type="component" value="Unassembled WGS sequence"/>
</dbReference>
<dbReference type="GO" id="GO:0009254">
    <property type="term" value="P:peptidoglycan turnover"/>
    <property type="evidence" value="ECO:0007669"/>
    <property type="project" value="TreeGrafter"/>
</dbReference>
<dbReference type="GO" id="GO:0005975">
    <property type="term" value="P:carbohydrate metabolic process"/>
    <property type="evidence" value="ECO:0007669"/>
    <property type="project" value="InterPro"/>
</dbReference>
<evidence type="ECO:0000256" key="4">
    <source>
        <dbReference type="ARBA" id="ARBA00022801"/>
    </source>
</evidence>
<evidence type="ECO:0000313" key="8">
    <source>
        <dbReference type="Proteomes" id="UP000287352"/>
    </source>
</evidence>
<dbReference type="PROSITE" id="PS51257">
    <property type="entry name" value="PROKAR_LIPOPROTEIN"/>
    <property type="match status" value="1"/>
</dbReference>
<protein>
    <recommendedName>
        <fullName evidence="3">beta-N-acetylhexosaminidase</fullName>
        <ecNumber evidence="3">3.2.1.52</ecNumber>
    </recommendedName>
</protein>
<sequence>MQKYKYSYTIHQKMPILRFLFAFTLIILLASCSNSFQHMQSSQSDATHSQTIEANTNGILNEQALRVRTDHIRQLIQGMTLEQKLGQLIMVEYFGNQHGYTYQTTELPMMISQGAVGGILYQAANYNFTAPNNTVSGFKNFITQTQKDAKIPLLQAVDQEGGLVTKLSTFFGPAPSALEMAQSQNIASVQAQGKQSSGWLKQLGLNVNLAPVADVGPPSNLLQTRMFGSDPQTVTTYAGAFLTGLQQNGTIGCVKHFSGLGSLPQGQDPHAVLPVVNRSLADVQRIDLAPYKQLIATNHPAMIMTTNVITKAIDPILPAEFSPKAINILRKDFGYNGVIITDGLYMVKNYWSLSQAAVMAISAGNDIIEGPYTTSQVTTVIAALKAAITQGTISQANIDQSLQRILLMKTQYGILS</sequence>
<proteinExistence type="inferred from homology"/>
<dbReference type="PANTHER" id="PTHR30480:SF13">
    <property type="entry name" value="BETA-HEXOSAMINIDASE"/>
    <property type="match status" value="1"/>
</dbReference>
<evidence type="ECO:0000256" key="3">
    <source>
        <dbReference type="ARBA" id="ARBA00012663"/>
    </source>
</evidence>
<keyword evidence="4 7" id="KW-0378">Hydrolase</keyword>
<keyword evidence="8" id="KW-1185">Reference proteome</keyword>
<dbReference type="SUPFAM" id="SSF51445">
    <property type="entry name" value="(Trans)glycosidases"/>
    <property type="match status" value="1"/>
</dbReference>
<dbReference type="AlphaFoldDB" id="A0A402A1Z0"/>
<evidence type="ECO:0000256" key="1">
    <source>
        <dbReference type="ARBA" id="ARBA00001231"/>
    </source>
</evidence>
<organism evidence="7 8">
    <name type="scientific">Tengunoibacter tsumagoiensis</name>
    <dbReference type="NCBI Taxonomy" id="2014871"/>
    <lineage>
        <taxon>Bacteria</taxon>
        <taxon>Bacillati</taxon>
        <taxon>Chloroflexota</taxon>
        <taxon>Ktedonobacteria</taxon>
        <taxon>Ktedonobacterales</taxon>
        <taxon>Dictyobacteraceae</taxon>
        <taxon>Tengunoibacter</taxon>
    </lineage>
</organism>
<accession>A0A402A1Z0</accession>
<comment type="catalytic activity">
    <reaction evidence="1">
        <text>Hydrolysis of terminal non-reducing N-acetyl-D-hexosamine residues in N-acetyl-beta-D-hexosaminides.</text>
        <dbReference type="EC" id="3.2.1.52"/>
    </reaction>
</comment>
<evidence type="ECO:0000256" key="2">
    <source>
        <dbReference type="ARBA" id="ARBA00005336"/>
    </source>
</evidence>
<evidence type="ECO:0000256" key="5">
    <source>
        <dbReference type="ARBA" id="ARBA00023295"/>
    </source>
</evidence>
<reference evidence="8" key="1">
    <citation type="submission" date="2018-12" db="EMBL/GenBank/DDBJ databases">
        <title>Tengunoibacter tsumagoiensis gen. nov., sp. nov., Dictyobacter kobayashii sp. nov., D. alpinus sp. nov., and D. joshuensis sp. nov. and description of Dictyobacteraceae fam. nov. within the order Ktedonobacterales isolated from Tengu-no-mugimeshi.</title>
        <authorList>
            <person name="Wang C.M."/>
            <person name="Zheng Y."/>
            <person name="Sakai Y."/>
            <person name="Toyoda A."/>
            <person name="Minakuchi Y."/>
            <person name="Abe K."/>
            <person name="Yokota A."/>
            <person name="Yabe S."/>
        </authorList>
    </citation>
    <scope>NUCLEOTIDE SEQUENCE [LARGE SCALE GENOMIC DNA]</scope>
    <source>
        <strain evidence="8">Uno3</strain>
    </source>
</reference>
<dbReference type="InterPro" id="IPR001764">
    <property type="entry name" value="Glyco_hydro_3_N"/>
</dbReference>
<dbReference type="EMBL" id="BIFR01000001">
    <property type="protein sequence ID" value="GCE13134.1"/>
    <property type="molecule type" value="Genomic_DNA"/>
</dbReference>
<evidence type="ECO:0000313" key="7">
    <source>
        <dbReference type="EMBL" id="GCE13134.1"/>
    </source>
</evidence>
<dbReference type="InterPro" id="IPR050226">
    <property type="entry name" value="NagZ_Beta-hexosaminidase"/>
</dbReference>
<dbReference type="OrthoDB" id="155337at2"/>
<gene>
    <name evidence="7" type="ORF">KTT_29930</name>
</gene>
<comment type="caution">
    <text evidence="7">The sequence shown here is derived from an EMBL/GenBank/DDBJ whole genome shotgun (WGS) entry which is preliminary data.</text>
</comment>
<comment type="similarity">
    <text evidence="2">Belongs to the glycosyl hydrolase 3 family.</text>
</comment>
<dbReference type="InterPro" id="IPR017853">
    <property type="entry name" value="GH"/>
</dbReference>
<dbReference type="InterPro" id="IPR036962">
    <property type="entry name" value="Glyco_hydro_3_N_sf"/>
</dbReference>
<name>A0A402A1Z0_9CHLR</name>
<dbReference type="PANTHER" id="PTHR30480">
    <property type="entry name" value="BETA-HEXOSAMINIDASE-RELATED"/>
    <property type="match status" value="1"/>
</dbReference>
<dbReference type="Pfam" id="PF00933">
    <property type="entry name" value="Glyco_hydro_3"/>
    <property type="match status" value="1"/>
</dbReference>
<evidence type="ECO:0000259" key="6">
    <source>
        <dbReference type="Pfam" id="PF00933"/>
    </source>
</evidence>
<dbReference type="GO" id="GO:0004563">
    <property type="term" value="F:beta-N-acetylhexosaminidase activity"/>
    <property type="evidence" value="ECO:0007669"/>
    <property type="project" value="UniProtKB-EC"/>
</dbReference>
<keyword evidence="5" id="KW-0326">Glycosidase</keyword>
<dbReference type="Gene3D" id="3.20.20.300">
    <property type="entry name" value="Glycoside hydrolase, family 3, N-terminal domain"/>
    <property type="match status" value="1"/>
</dbReference>
<feature type="domain" description="Glycoside hydrolase family 3 N-terminal" evidence="6">
    <location>
        <begin position="80"/>
        <end position="406"/>
    </location>
</feature>
<dbReference type="EC" id="3.2.1.52" evidence="3"/>